<dbReference type="PANTHER" id="PTHR22605">
    <property type="entry name" value="RZ-TYPE DOMAIN-CONTAINING PROTEIN"/>
    <property type="match status" value="1"/>
</dbReference>
<protein>
    <submittedName>
        <fullName evidence="2">Uncharacterized protein</fullName>
    </submittedName>
</protein>
<keyword evidence="3" id="KW-1185">Reference proteome</keyword>
<dbReference type="SUPFAM" id="SSF52540">
    <property type="entry name" value="P-loop containing nucleoside triphosphate hydrolases"/>
    <property type="match status" value="1"/>
</dbReference>
<sequence>MPGVLKSLVRHNAIYKSFAWIKIFKSAIILDPQFSFVDSFLGIEYNDNNDLNNFFKVWNESAKPYMKFIDEETYTKIARHLINISRTISLLIATWTDITDRSINVSNRVRQFLIERIRINIDHSDASASTLIDDYNEIPSDFRNDVSGIFCNRVIYLLKHPRTGWNRNDNLDSIEKFLLTKSIYWSSGNHLNALEAISQSKEIKILNIFFKLLKHWFVNNNSVQDSKNPKVLQICGDWFNSDSVLTRLNDSQNSTSGDEGIFVFTIFNYLSVAYKVVKDRKKIYELSRIATTRVRECSELQILKATTRVVNLEVHIIQEFVKIAIDQLEQSVYNADYQLLDKIRFICGNTNTDRLKINYDISEQLICSIMTKLQSHYIPLSTSEHHLNLLNSGQFWKAIFRAEDHVENLHKHPHVQQIRDDINQLASLIAEKTIDVKSLQLILRHKDTDIFTYFDSPNLNSVFISKTDISEVRKQCKNYESTLNELRTYYETFCPTTKVLDVQDYLSKIDTESKMLSQIKLKDILSPDHWKFHSKTTEMARKVYGFSESQAFANIFNSLLSEVAEMLTVEDITKTILTKALERFAQLCKQYEGQDWEKLKCSDAVFLWKDVTNVELELKLMENYVVLSEIQNHYNNLVKTLKRLASVPNWIIRLEQLFTIIEIFDVPHEKDDWLAKSRRILQDDILTLGKLNSFFDYLSGNLAKIDSDTCWPLIKELSEAGDFIEFLKSIAEHDIRNLINGVDEFNDERLNQEDTVASLIQVQQLLLQLMNKVKSKDISIKKFLDDLASINADNPTLVGKITLCSSCNMAIQNMYKNISNRGEVSKEKIQNAFKKGTYEFGRIDKDEKFTVVLTYPSKDSNVKPYSLSDLQDLRGRALLIAKPTSAVNMRMDANEEEQIAKAQIMDEFVRQVDLVHEICNFGVKLIQMGHFSYRQYKKSVSGDNKIKELTELLKSLKKDLKQWENTIDRVQEIHYYLTFFSAHHILTFLDYFTNDDQANREICKTLIQFVNKKARLLPSKKGDFKISRQNHFDVLCEIGAKIKNIFGDIQIQLRPLKTKGVMVPSDIVHRGRLFVAACNNKLLVPNIIMSIYTNHGYFPKPWQILICKSFTTIEELSIFIKRCFLAADNGYKDHLFCIANLEELDFDLQYNLVNYIRSLRERHADYLLALICCHEAEIRHHILDQFSTEVVITNGLCGETMKDIYSQLCPGVACVSSDLSGQGKSEWVKQSSYLKHKIPRSFLISDEINFNKLVYKLKEFQLHEGESLHINIVSNNNCSDVNMFLFELLTLGFVFSDVDIVCLPQTTVFIEIASTDKQKLLNSLPITSYFTKTHLSWDIDKLSVSDVINSPIQIVCQYLNAFDQATIEENNILFHGEGAITQPLPTRRCQELVGKYFLNENADKILSFRFVEIFINVLADQLARFSLSSLFCVENLKQILKEKDLRTTLLQNLIDVSKDFATRSVNTKETQLKSIGSIDTDLEIGVKSWDYYNLLVCFASQGPDSICTLYQDPKKVNENMKAFLRNQFSGNPREWKLDDYNSLPDEELLNRLECLARKTTRKIDLPNYALSADNLVKMALILLRAWANIPVVVMGEAGCGKTSLISYLAHVVEVTFKALNLHAGISEANILYFMSEVEKEAAKGVIWIFFDEINTCDHIGLLADLIAHRMLLGKLIHPNIRLFSACNPYRIRTKSQSQAGLKTKVTRYEEKNKLLYQVKPLPDQILDYVWDYDILQKNDEKKYIQIMTNKELKELNHPVLTELLFGSQEFTRSIEEPYSVSLRDVKRAIKLIKFFNYSLNNRPRRSKIRPKYPNENSIPLLFRCYILALALCYQSRIYDREERVNYRKDMVKIFRSKNINLDNKKFKEIIKQEQDDIVKRMNIPPNTALNEALLENILVMTVCILTKIPVFIIGESGTSKSLAIQLISQNLRGKDSNDRFFQTLPQVYLIPHHGSSASTSDGIIEVFQKAVKFQETSTDEFPSISVVLLEGDNKKFKEIIKQEQDDIVKRMNIPPNTALNEALLENILVMTVCILTKIPVFIIGESGTSKSLAIQLISQNLRGKDSNDRFFQTLPQVYLIPHHGSSASTSDGIIEVFQKAVKFQETSTDEFPSISVVLLEGVGLVETSPHNPLKVLHSLLEPSYPADGPTVSVVGIGNWRLDNSKSSRALLVQRPKLSIEDLVETADRLFEGKARSVSLKPLAEAYSEYEQSGQIHPNFHGLRDYYSLVKSLSMAEMTPDNIQMALARNFGGTDQNARLYEEYFGKVLQKFNNYGEWKYKPISTLELINTNLKDESARHLMIIGKSDFIIDILTHQLSDEGLEPVVILGSQFPDDQEDYSYSVLSRIIMCVEAGRPLILTDLNNVYGALYDLLNQNYIVYGNKDYPRYYSRIALGAYANSMFHVDNKFKCILVLDESRLDKADPLLLNRFEKQRLTIEDALTKQQHEIVEILKKWVRQMRTLVSEDGIPSHNDFTLNDLFIGFNPDETLQSLAINTMKMNPGNQNEEILAKCKESLVAIASADGIIRATKSAIDPEESLLWKKVYFPTPKRNDKDKDNLFWNNVFFPSQEHSNQFHDHLEDYFIALFCEIGSNPLLVIVNTFSNIHTDVKECLEKVMPVQVDRLSTFKTEAQLQNRVKHFWLESDNQMLVLQCDVTTKNSRCIKLAKFIIEQYRNEFLRIKTPKMKAKHACIILHIHREQETKFLSFNFMCGWRQVTIETLVPQEKHLSALLDGSLINIMKSTYSFDEILKQELLWCLRCINYPSTEDSINHIKIISSDIFKHPIFIECLKEKTLILIDEKPSTDWQYHAYICSLVRRLIAKMLYSLEKFSAIKTFFGIDQLENRIESLHTFWKDMFNDPKVMAIDDLLEPNPNIYTLPQIYNLRFPFSYYFTKRIDDFKEMYLEEISKLKQEKDNCDEFGELQPFVEDTTYRVFKSIILPSIIHLQDAPLEEFSELYFNDFVTVISSIDGDKKDVKLLSLILRQLLGENRINDPVYLHVYWWTNSNIILENFQLAQMCPTIVNDFSERRANYTFQDFLIQEVTIMMLNKLSEIKVENINVHQIDQWQKQAAKIITYTGKLLQFQKFPSFQLLRICNDLVASKSISFSDIKKIVKLGQTSDGLKILSEK</sequence>
<gene>
    <name evidence="2" type="ORF">Glove_132g18</name>
</gene>
<comment type="caution">
    <text evidence="2">The sequence shown here is derived from an EMBL/GenBank/DDBJ whole genome shotgun (WGS) entry which is preliminary data.</text>
</comment>
<dbReference type="Gene3D" id="3.40.50.300">
    <property type="entry name" value="P-loop containing nucleotide triphosphate hydrolases"/>
    <property type="match status" value="1"/>
</dbReference>
<dbReference type="InterPro" id="IPR027417">
    <property type="entry name" value="P-loop_NTPase"/>
</dbReference>
<organism evidence="2 3">
    <name type="scientific">Diversispora epigaea</name>
    <dbReference type="NCBI Taxonomy" id="1348612"/>
    <lineage>
        <taxon>Eukaryota</taxon>
        <taxon>Fungi</taxon>
        <taxon>Fungi incertae sedis</taxon>
        <taxon>Mucoromycota</taxon>
        <taxon>Glomeromycotina</taxon>
        <taxon>Glomeromycetes</taxon>
        <taxon>Diversisporales</taxon>
        <taxon>Diversisporaceae</taxon>
        <taxon>Diversispora</taxon>
    </lineage>
</organism>
<evidence type="ECO:0000313" key="2">
    <source>
        <dbReference type="EMBL" id="RHZ80791.1"/>
    </source>
</evidence>
<name>A0A397IXV5_9GLOM</name>
<feature type="coiled-coil region" evidence="1">
    <location>
        <begin position="946"/>
        <end position="973"/>
    </location>
</feature>
<dbReference type="Proteomes" id="UP000266861">
    <property type="component" value="Unassembled WGS sequence"/>
</dbReference>
<evidence type="ECO:0000256" key="1">
    <source>
        <dbReference type="SAM" id="Coils"/>
    </source>
</evidence>
<reference evidence="2 3" key="1">
    <citation type="submission" date="2018-08" db="EMBL/GenBank/DDBJ databases">
        <title>Genome and evolution of the arbuscular mycorrhizal fungus Diversispora epigaea (formerly Glomus versiforme) and its bacterial endosymbionts.</title>
        <authorList>
            <person name="Sun X."/>
            <person name="Fei Z."/>
            <person name="Harrison M."/>
        </authorList>
    </citation>
    <scope>NUCLEOTIDE SEQUENCE [LARGE SCALE GENOMIC DNA]</scope>
    <source>
        <strain evidence="2 3">IT104</strain>
    </source>
</reference>
<dbReference type="GO" id="GO:0004842">
    <property type="term" value="F:ubiquitin-protein transferase activity"/>
    <property type="evidence" value="ECO:0007669"/>
    <property type="project" value="InterPro"/>
</dbReference>
<dbReference type="InterPro" id="IPR031248">
    <property type="entry name" value="RNF213"/>
</dbReference>
<evidence type="ECO:0000313" key="3">
    <source>
        <dbReference type="Proteomes" id="UP000266861"/>
    </source>
</evidence>
<dbReference type="EMBL" id="PQFF01000123">
    <property type="protein sequence ID" value="RHZ80791.1"/>
    <property type="molecule type" value="Genomic_DNA"/>
</dbReference>
<proteinExistence type="predicted"/>
<dbReference type="PANTHER" id="PTHR22605:SF1">
    <property type="entry name" value="RZ-TYPE DOMAIN-CONTAINING PROTEIN"/>
    <property type="match status" value="1"/>
</dbReference>
<dbReference type="STRING" id="1348612.A0A397IXV5"/>
<keyword evidence="1" id="KW-0175">Coiled coil</keyword>
<accession>A0A397IXV5</accession>
<dbReference type="OrthoDB" id="2400221at2759"/>
<dbReference type="GO" id="GO:0016887">
    <property type="term" value="F:ATP hydrolysis activity"/>
    <property type="evidence" value="ECO:0007669"/>
    <property type="project" value="InterPro"/>
</dbReference>